<dbReference type="CDD" id="cd00077">
    <property type="entry name" value="HDc"/>
    <property type="match status" value="1"/>
</dbReference>
<dbReference type="SUPFAM" id="SSF109604">
    <property type="entry name" value="HD-domain/PDEase-like"/>
    <property type="match status" value="1"/>
</dbReference>
<dbReference type="InterPro" id="IPR043502">
    <property type="entry name" value="DNA/RNA_pol_sf"/>
</dbReference>
<dbReference type="Gene3D" id="3.30.70.2760">
    <property type="match status" value="1"/>
</dbReference>
<dbReference type="InterPro" id="IPR003607">
    <property type="entry name" value="HD/PDEase_dom"/>
</dbReference>
<dbReference type="RefSeq" id="XP_013768207.1">
    <property type="nucleotide sequence ID" value="XM_013912753.1"/>
</dbReference>
<dbReference type="SMART" id="SM00471">
    <property type="entry name" value="HDc"/>
    <property type="match status" value="1"/>
</dbReference>
<reference evidence="4" key="1">
    <citation type="submission" date="2025-08" db="UniProtKB">
        <authorList>
            <consortium name="RefSeq"/>
        </authorList>
    </citation>
    <scope>IDENTIFICATION</scope>
</reference>
<name>A0A9Y6M9Z7_9CICH</name>
<proteinExistence type="inferred from homology"/>
<dbReference type="PANTHER" id="PTHR11373:SF4">
    <property type="entry name" value="DEOXYNUCLEOSIDE TRIPHOSPHATE TRIPHOSPHOHYDROLASE SAMHD1"/>
    <property type="match status" value="1"/>
</dbReference>
<evidence type="ECO:0000256" key="1">
    <source>
        <dbReference type="ARBA" id="ARBA00005776"/>
    </source>
</evidence>
<dbReference type="FunFam" id="1.10.3210.10:FF:000015">
    <property type="entry name" value="Deoxynucleoside triphosphate triphosphohydrolase SAMHD1"/>
    <property type="match status" value="1"/>
</dbReference>
<evidence type="ECO:0000313" key="4">
    <source>
        <dbReference type="RefSeq" id="XP_013768207.1"/>
    </source>
</evidence>
<dbReference type="GO" id="GO:0006203">
    <property type="term" value="P:dGTP catabolic process"/>
    <property type="evidence" value="ECO:0007669"/>
    <property type="project" value="TreeGrafter"/>
</dbReference>
<protein>
    <submittedName>
        <fullName evidence="4">Deoxynucleoside triphosphate triphosphohydrolase SAMHD1-like</fullName>
    </submittedName>
</protein>
<dbReference type="Gene3D" id="1.10.3210.10">
    <property type="entry name" value="Hypothetical protein af1432"/>
    <property type="match status" value="1"/>
</dbReference>
<comment type="similarity">
    <text evidence="1">Belongs to the SAMHD1 family.</text>
</comment>
<evidence type="ECO:0000259" key="2">
    <source>
        <dbReference type="PROSITE" id="PS51831"/>
    </source>
</evidence>
<keyword evidence="3" id="KW-1185">Reference proteome</keyword>
<dbReference type="InterPro" id="IPR006674">
    <property type="entry name" value="HD_domain"/>
</dbReference>
<dbReference type="Gene3D" id="3.30.70.270">
    <property type="match status" value="1"/>
</dbReference>
<dbReference type="Pfam" id="PF01966">
    <property type="entry name" value="HD"/>
    <property type="match status" value="1"/>
</dbReference>
<evidence type="ECO:0000313" key="3">
    <source>
        <dbReference type="Proteomes" id="UP000695023"/>
    </source>
</evidence>
<dbReference type="GO" id="GO:0005634">
    <property type="term" value="C:nucleus"/>
    <property type="evidence" value="ECO:0007669"/>
    <property type="project" value="TreeGrafter"/>
</dbReference>
<accession>A0A9Y6M9Z7</accession>
<dbReference type="PROSITE" id="PS51831">
    <property type="entry name" value="HD"/>
    <property type="match status" value="1"/>
</dbReference>
<sequence>MEKILEKLTTLQREIDRPDDYLFDVQTPLVVKKDEFRQLVAEALAPPIPAVGTSAEELQLMLRIKEVELSNCKLEVEAMHLRVRALELECQPCSPNPSPLTPGLPQAPHQDFDVVFPACVVTCAQARLLGDVVDISETFLDGSESHTSPSLEQVAVTSSVSYQFDHGVLLRKWTPVSGLEGDVLMNMVLLGVHGCEVYLDDIVVYSPTWPEHMDTLQEVFARFKDACLTVNLAKCESGNAVVTYLGEQVFNDPIHGHIELPPLLVKIIDTPQFQRLRKIKQLGGGYYVFPGASHNRFEHSVGVGHLAGELVKALRAKQLEEPSLNSESLINDRDVLCVQIAGLCHDLGHGPFSHVFDGMFNPQADPNGEKWEHEDASILMFDHLVDDNKLTPVMNEYGLITEGDNENDLVFIKEMIKGSVKNNSPLNEVFILYKGRNNEKSFLYEIVANKQNGIDVDKFDYFARDCHHLGIQNNFDHRRFIVFARVCNVDGQLHICSRDKEIANLYDMFHTRNSLHRRAYQHRVKMAVEIMIKDALLKADQDLQIKWAEGEACCLSEAKKHKEAYTKLTDEVIEQILHYDASTPSSLEEAAQIIQRIMRRDLYQLVGEIKLKKKDQEKAEDVTKRLKTELAKVIPKDGKQDKNDNFEVKVAKFDYGKKNEDPISNYTYFYSKFNPTIGFKIKPEEVSNLLPECFSEKHIRVYWKRRNDKRLEDAKKCFEAVKKSLLS</sequence>
<dbReference type="GO" id="GO:0045088">
    <property type="term" value="P:regulation of innate immune response"/>
    <property type="evidence" value="ECO:0007669"/>
    <property type="project" value="TreeGrafter"/>
</dbReference>
<dbReference type="AlphaFoldDB" id="A0A9Y6M9Z7"/>
<dbReference type="InterPro" id="IPR043128">
    <property type="entry name" value="Rev_trsase/Diguanyl_cyclase"/>
</dbReference>
<dbReference type="GeneID" id="102198916"/>
<gene>
    <name evidence="4" type="primary">LOC102198916</name>
</gene>
<dbReference type="GO" id="GO:0051607">
    <property type="term" value="P:defense response to virus"/>
    <property type="evidence" value="ECO:0007669"/>
    <property type="project" value="TreeGrafter"/>
</dbReference>
<feature type="domain" description="HD" evidence="2">
    <location>
        <begin position="296"/>
        <end position="462"/>
    </location>
</feature>
<dbReference type="PANTHER" id="PTHR11373">
    <property type="entry name" value="DEOXYNUCLEOSIDE TRIPHOSPHATE TRIPHOSPHOHYDROLASE"/>
    <property type="match status" value="1"/>
</dbReference>
<dbReference type="Proteomes" id="UP000695023">
    <property type="component" value="Unplaced"/>
</dbReference>
<dbReference type="InterPro" id="IPR050135">
    <property type="entry name" value="dGTPase-like"/>
</dbReference>
<dbReference type="GO" id="GO:0008832">
    <property type="term" value="F:dGTPase activity"/>
    <property type="evidence" value="ECO:0007669"/>
    <property type="project" value="TreeGrafter"/>
</dbReference>
<organism evidence="3 4">
    <name type="scientific">Pundamilia nyererei</name>
    <dbReference type="NCBI Taxonomy" id="303518"/>
    <lineage>
        <taxon>Eukaryota</taxon>
        <taxon>Metazoa</taxon>
        <taxon>Chordata</taxon>
        <taxon>Craniata</taxon>
        <taxon>Vertebrata</taxon>
        <taxon>Euteleostomi</taxon>
        <taxon>Actinopterygii</taxon>
        <taxon>Neopterygii</taxon>
        <taxon>Teleostei</taxon>
        <taxon>Neoteleostei</taxon>
        <taxon>Acanthomorphata</taxon>
        <taxon>Ovalentaria</taxon>
        <taxon>Cichlomorphae</taxon>
        <taxon>Cichliformes</taxon>
        <taxon>Cichlidae</taxon>
        <taxon>African cichlids</taxon>
        <taxon>Pseudocrenilabrinae</taxon>
        <taxon>Haplochromini</taxon>
        <taxon>Pundamilia</taxon>
    </lineage>
</organism>
<dbReference type="SUPFAM" id="SSF56672">
    <property type="entry name" value="DNA/RNA polymerases"/>
    <property type="match status" value="1"/>
</dbReference>